<dbReference type="VEuPathDB" id="FungiDB:A1Q1_02588"/>
<dbReference type="OrthoDB" id="5529162at2759"/>
<feature type="region of interest" description="Disordered" evidence="1">
    <location>
        <begin position="1"/>
        <end position="64"/>
    </location>
</feature>
<reference evidence="7 8" key="1">
    <citation type="journal article" date="2012" name="Eukaryot. Cell">
        <title>Draft genome sequence of CBS 2479, the standard type strain of Trichosporon asahii.</title>
        <authorList>
            <person name="Yang R.Y."/>
            <person name="Li H.T."/>
            <person name="Zhu H."/>
            <person name="Zhou G.P."/>
            <person name="Wang M."/>
            <person name="Wang L."/>
        </authorList>
    </citation>
    <scope>NUCLEOTIDE SEQUENCE [LARGE SCALE GENOMIC DNA]</scope>
    <source>
        <strain evidence="8">ATCC 90039 / CBS 2479 / JCM 2466 / KCTC 7840 / NCYC 2677 / UAMH 7654</strain>
    </source>
</reference>
<keyword evidence="2" id="KW-0472">Membrane</keyword>
<evidence type="ECO:0000259" key="4">
    <source>
        <dbReference type="Pfam" id="PF24312"/>
    </source>
</evidence>
<evidence type="ECO:0008006" key="9">
    <source>
        <dbReference type="Google" id="ProtNLM"/>
    </source>
</evidence>
<protein>
    <recommendedName>
        <fullName evidence="9">Nucleoporin</fullName>
    </recommendedName>
</protein>
<dbReference type="InterPro" id="IPR056542">
    <property type="entry name" value="Ig-like_POM152_1st"/>
</dbReference>
<dbReference type="Pfam" id="PF24312">
    <property type="entry name" value="Ig-like_POM152"/>
    <property type="match status" value="1"/>
</dbReference>
<evidence type="ECO:0000259" key="6">
    <source>
        <dbReference type="Pfam" id="PF24527"/>
    </source>
</evidence>
<feature type="domain" description="Nucleoporin POM152 first Ig-like" evidence="5">
    <location>
        <begin position="257"/>
        <end position="408"/>
    </location>
</feature>
<feature type="transmembrane region" description="Helical" evidence="2">
    <location>
        <begin position="180"/>
        <end position="199"/>
    </location>
</feature>
<accession>J4UBP0</accession>
<feature type="domain" description="Nucleoporin POM152 immunoglobulin-like" evidence="3">
    <location>
        <begin position="618"/>
        <end position="699"/>
    </location>
</feature>
<sequence length="1289" mass="141397">MSSRLRQSGGTPLRSDSPLKREIGRSQQGMSFIGSPATPTGRGTALNSSQRLSSSQGAGGRIEKEEWIADGPKKIVIETKETIFKPTTPETGPQAPVIPQRWLGGDEQRRLIIWAIALIELWDAAAPHFTSDLPTTLSSAARIRGPVSAALWGVAEFVLLCLVSLLRVPGFSPMPSKPVGILLLVLLLAGWNLLCWFVADPRAFIPTVRMFGPVHLGEEGFFWGWLYMIGHFIKRITVGAPEHIQGIHHIRMLPYSTATINPSSFTYCIPQGSREPMYIPVLFNNSDPDQVAYRTSSLVDGENGKNQTHSVYASHMKVAKSHRGFSLSRDEGDEEDEAETIRDLVRASKQLDAAKLSSIKAADSLLAPLAITLKDTESIRFLEIKEPSVVTLLKVVDKHGDRFNVNPHREAVIYECPSGGDFVETNKKGKTVTYPGVKDAPPELRCVGSEDLVNFQVRGVAPLHVTYNRIVDGSVVSGGEVKGIEDEQPDELFSRVSKMHNVPLRLRHDLIGTEEITLASVVDGLGNTHTPTGPGATMAFNVLQKRSVSFNCPRPIELLVGGAAKLPVELHGSASKGLSVNYTFTNAAGGVSARDLEVTDQRAYIDVHEPGKFTLHSNDVGSAVAFEFTGTPPYTVFYTEQKKGSPAVKKQHVFRGAGGELVLKPEREGKYTYTFSGLNDARYTNIPIDYPAIHQVVRPPASIILTGSKHRQLYHCSPDEVGVELDVQGNDPLKLQYRTNWAGQSMNTTVPIKSGKQVLSVPVPKELHAYTGASGRFVITLVSVEDSNGCVKRLQSQQIDVDIDRHTPSARFAASERVTIKEGSQVNAALRFTGNGPWTLEYTLDGKPQPAFKTRESNSQLQLKQKGLYVLTSVRDAHCPGDIDEFDAKYSVDFLPKPVASLAESSFIKSVGNGKYRTSGVCSGQEEGAAIAFEGASPFAISYKGYVDNSGGQTSVLNSAQNTGVLHLASEKPGTYLYKFFKLTDSNYEDTKVDFSLEHTVHGRPSGIFSRQNTLNLCRDTKLETNAKLKLTGQPPFTVTLGVRRPASAELIEHKVQVPGREWDVELDETVAAVGRYEIVLLEVADASGCPYAPASADSIATPVDVVETARVVPLSKDQDVCVGQTLNFELQGKSPWLVEYEWQGRRYEVTSSSARFTREAEKPGVFQIHSVALKDRRGQAQCKRTIDGLSKTVHPLPSVRIQDGTQHLHEGDQPAIFGVKFQGTPPFTFTYVRFEMSNGKKKVEETLTISEIWEYEYWISSSTPGDYEVTSIADKYCRFPPLGAREDV</sequence>
<keyword evidence="2" id="KW-1133">Transmembrane helix</keyword>
<dbReference type="GeneID" id="25986101"/>
<feature type="domain" description="Nucleoporin POM152 immunoglobulin-like" evidence="3">
    <location>
        <begin position="921"/>
        <end position="1002"/>
    </location>
</feature>
<dbReference type="InterPro" id="IPR056541">
    <property type="entry name" value="Ig-like_POM152"/>
</dbReference>
<organism evidence="7 8">
    <name type="scientific">Trichosporon asahii var. asahii (strain ATCC 90039 / CBS 2479 / JCM 2466 / KCTC 7840 / NBRC 103889/ NCYC 2677 / UAMH 7654)</name>
    <name type="common">Yeast</name>
    <dbReference type="NCBI Taxonomy" id="1186058"/>
    <lineage>
        <taxon>Eukaryota</taxon>
        <taxon>Fungi</taxon>
        <taxon>Dikarya</taxon>
        <taxon>Basidiomycota</taxon>
        <taxon>Agaricomycotina</taxon>
        <taxon>Tremellomycetes</taxon>
        <taxon>Trichosporonales</taxon>
        <taxon>Trichosporonaceae</taxon>
        <taxon>Trichosporon</taxon>
    </lineage>
</organism>
<dbReference type="GO" id="GO:0006999">
    <property type="term" value="P:nuclear pore organization"/>
    <property type="evidence" value="ECO:0007669"/>
    <property type="project" value="TreeGrafter"/>
</dbReference>
<feature type="domain" description="Nucleoporin POM152 Ig-like" evidence="4">
    <location>
        <begin position="808"/>
        <end position="885"/>
    </location>
</feature>
<dbReference type="PANTHER" id="PTHR28206">
    <property type="entry name" value="NUCLEOPORIN POM152"/>
    <property type="match status" value="1"/>
</dbReference>
<proteinExistence type="predicted"/>
<feature type="transmembrane region" description="Helical" evidence="2">
    <location>
        <begin position="149"/>
        <end position="168"/>
    </location>
</feature>
<dbReference type="GO" id="GO:0006606">
    <property type="term" value="P:protein import into nucleus"/>
    <property type="evidence" value="ECO:0007669"/>
    <property type="project" value="TreeGrafter"/>
</dbReference>
<dbReference type="Pfam" id="PF24519">
    <property type="entry name" value="Ig-like_Pom152_1"/>
    <property type="match status" value="1"/>
</dbReference>
<feature type="compositionally biased region" description="Polar residues" evidence="1">
    <location>
        <begin position="45"/>
        <end position="56"/>
    </location>
</feature>
<evidence type="ECO:0000313" key="8">
    <source>
        <dbReference type="Proteomes" id="UP000002748"/>
    </source>
</evidence>
<comment type="caution">
    <text evidence="7">The sequence shown here is derived from an EMBL/GenBank/DDBJ whole genome shotgun (WGS) entry which is preliminary data.</text>
</comment>
<dbReference type="Proteomes" id="UP000002748">
    <property type="component" value="Unassembled WGS sequence"/>
</dbReference>
<dbReference type="InterPro" id="IPR056544">
    <property type="entry name" value="Ig_POM152"/>
</dbReference>
<evidence type="ECO:0000259" key="5">
    <source>
        <dbReference type="Pfam" id="PF24519"/>
    </source>
</evidence>
<dbReference type="Pfam" id="PF24527">
    <property type="entry name" value="Ig-like_Pom152_9"/>
    <property type="match status" value="1"/>
</dbReference>
<gene>
    <name evidence="7" type="ORF">A1Q1_02588</name>
</gene>
<name>J4UBP0_TRIAS</name>
<evidence type="ECO:0000259" key="3">
    <source>
        <dbReference type="Pfam" id="PF23664"/>
    </source>
</evidence>
<evidence type="ECO:0000256" key="1">
    <source>
        <dbReference type="SAM" id="MobiDB-lite"/>
    </source>
</evidence>
<feature type="domain" description="Nucleoporin POM152 ninth Ig-like" evidence="6">
    <location>
        <begin position="1112"/>
        <end position="1185"/>
    </location>
</feature>
<dbReference type="KEGG" id="tasa:A1Q1_02588"/>
<dbReference type="RefSeq" id="XP_014179324.1">
    <property type="nucleotide sequence ID" value="XM_014323849.1"/>
</dbReference>
<dbReference type="PANTHER" id="PTHR28206:SF1">
    <property type="entry name" value="NUCLEOPORIN POM152"/>
    <property type="match status" value="1"/>
</dbReference>
<feature type="compositionally biased region" description="Polar residues" evidence="1">
    <location>
        <begin position="1"/>
        <end position="10"/>
    </location>
</feature>
<evidence type="ECO:0000256" key="2">
    <source>
        <dbReference type="SAM" id="Phobius"/>
    </source>
</evidence>
<dbReference type="InterPro" id="IPR037701">
    <property type="entry name" value="Pom152"/>
</dbReference>
<evidence type="ECO:0000313" key="7">
    <source>
        <dbReference type="EMBL" id="EJT48305.1"/>
    </source>
</evidence>
<dbReference type="GO" id="GO:0070762">
    <property type="term" value="C:nuclear pore transmembrane ring"/>
    <property type="evidence" value="ECO:0007669"/>
    <property type="project" value="TreeGrafter"/>
</dbReference>
<dbReference type="Pfam" id="PF23664">
    <property type="entry name" value="Ig_Pom152"/>
    <property type="match status" value="2"/>
</dbReference>
<dbReference type="GO" id="GO:0017056">
    <property type="term" value="F:structural constituent of nuclear pore"/>
    <property type="evidence" value="ECO:0007669"/>
    <property type="project" value="InterPro"/>
</dbReference>
<dbReference type="HOGENOM" id="CLU_002415_0_0_1"/>
<dbReference type="EMBL" id="ALBS01000206">
    <property type="protein sequence ID" value="EJT48305.1"/>
    <property type="molecule type" value="Genomic_DNA"/>
</dbReference>
<keyword evidence="2" id="KW-0812">Transmembrane</keyword>
<dbReference type="InterPro" id="IPR056543">
    <property type="entry name" value="Ig-like_POM152_9th"/>
</dbReference>